<comment type="caution">
    <text evidence="2">The sequence shown here is derived from an EMBL/GenBank/DDBJ whole genome shotgun (WGS) entry which is preliminary data.</text>
</comment>
<dbReference type="Proteomes" id="UP001279734">
    <property type="component" value="Unassembled WGS sequence"/>
</dbReference>
<evidence type="ECO:0000313" key="3">
    <source>
        <dbReference type="Proteomes" id="UP001279734"/>
    </source>
</evidence>
<evidence type="ECO:0000256" key="1">
    <source>
        <dbReference type="SAM" id="MobiDB-lite"/>
    </source>
</evidence>
<proteinExistence type="predicted"/>
<gene>
    <name evidence="2" type="ORF">Nepgr_008300</name>
</gene>
<dbReference type="EMBL" id="BSYO01000006">
    <property type="protein sequence ID" value="GMH06460.1"/>
    <property type="molecule type" value="Genomic_DNA"/>
</dbReference>
<name>A0AAD3S8S5_NEPGR</name>
<sequence length="67" mass="7746">MLTCSWFRKRPNESPPPPDLKGSLKIRAVITSLEETSQPRKQNTLLVLKRQSQNRPANPFLDNFLIK</sequence>
<reference evidence="2" key="1">
    <citation type="submission" date="2023-05" db="EMBL/GenBank/DDBJ databases">
        <title>Nepenthes gracilis genome sequencing.</title>
        <authorList>
            <person name="Fukushima K."/>
        </authorList>
    </citation>
    <scope>NUCLEOTIDE SEQUENCE</scope>
    <source>
        <strain evidence="2">SING2019-196</strain>
    </source>
</reference>
<keyword evidence="3" id="KW-1185">Reference proteome</keyword>
<organism evidence="2 3">
    <name type="scientific">Nepenthes gracilis</name>
    <name type="common">Slender pitcher plant</name>
    <dbReference type="NCBI Taxonomy" id="150966"/>
    <lineage>
        <taxon>Eukaryota</taxon>
        <taxon>Viridiplantae</taxon>
        <taxon>Streptophyta</taxon>
        <taxon>Embryophyta</taxon>
        <taxon>Tracheophyta</taxon>
        <taxon>Spermatophyta</taxon>
        <taxon>Magnoliopsida</taxon>
        <taxon>eudicotyledons</taxon>
        <taxon>Gunneridae</taxon>
        <taxon>Pentapetalae</taxon>
        <taxon>Caryophyllales</taxon>
        <taxon>Nepenthaceae</taxon>
        <taxon>Nepenthes</taxon>
    </lineage>
</organism>
<accession>A0AAD3S8S5</accession>
<dbReference type="AlphaFoldDB" id="A0AAD3S8S5"/>
<protein>
    <submittedName>
        <fullName evidence="2">Uncharacterized protein</fullName>
    </submittedName>
</protein>
<evidence type="ECO:0000313" key="2">
    <source>
        <dbReference type="EMBL" id="GMH06460.1"/>
    </source>
</evidence>
<feature type="region of interest" description="Disordered" evidence="1">
    <location>
        <begin position="1"/>
        <end position="22"/>
    </location>
</feature>